<keyword evidence="2" id="KW-0479">Metal-binding</keyword>
<protein>
    <recommendedName>
        <fullName evidence="9">SBP-type domain-containing protein</fullName>
    </recommendedName>
</protein>
<keyword evidence="11" id="KW-1185">Reference proteome</keyword>
<dbReference type="OrthoDB" id="1938592at2759"/>
<dbReference type="Gramene" id="EFJ19000">
    <property type="protein sequence ID" value="EFJ19000"/>
    <property type="gene ID" value="SELMODRAFT_17777"/>
</dbReference>
<feature type="non-terminal residue" evidence="10">
    <location>
        <position position="96"/>
    </location>
</feature>
<dbReference type="Proteomes" id="UP000001514">
    <property type="component" value="Unassembled WGS sequence"/>
</dbReference>
<evidence type="ECO:0000256" key="8">
    <source>
        <dbReference type="SAM" id="MobiDB-lite"/>
    </source>
</evidence>
<evidence type="ECO:0000256" key="1">
    <source>
        <dbReference type="ARBA" id="ARBA00004123"/>
    </source>
</evidence>
<feature type="region of interest" description="Disordered" evidence="8">
    <location>
        <begin position="71"/>
        <end position="96"/>
    </location>
</feature>
<dbReference type="FunFam" id="4.10.1100.10:FF:000001">
    <property type="entry name" value="Squamosa promoter-binding-like protein 14"/>
    <property type="match status" value="1"/>
</dbReference>
<evidence type="ECO:0000256" key="3">
    <source>
        <dbReference type="ARBA" id="ARBA00022771"/>
    </source>
</evidence>
<keyword evidence="3 7" id="KW-0863">Zinc-finger</keyword>
<name>D8S9Q4_SELML</name>
<dbReference type="GO" id="GO:0003677">
    <property type="term" value="F:DNA binding"/>
    <property type="evidence" value="ECO:0007669"/>
    <property type="project" value="InterPro"/>
</dbReference>
<dbReference type="GO" id="GO:0008270">
    <property type="term" value="F:zinc ion binding"/>
    <property type="evidence" value="ECO:0007669"/>
    <property type="project" value="UniProtKB-KW"/>
</dbReference>
<dbReference type="GO" id="GO:0005634">
    <property type="term" value="C:nucleus"/>
    <property type="evidence" value="ECO:0007669"/>
    <property type="project" value="UniProtKB-SubCell"/>
</dbReference>
<evidence type="ECO:0000256" key="5">
    <source>
        <dbReference type="ARBA" id="ARBA00023163"/>
    </source>
</evidence>
<dbReference type="InParanoid" id="D8S9Q4"/>
<evidence type="ECO:0000256" key="6">
    <source>
        <dbReference type="ARBA" id="ARBA00023242"/>
    </source>
</evidence>
<dbReference type="Gene3D" id="4.10.1100.10">
    <property type="entry name" value="Transcription factor, SBP-box domain"/>
    <property type="match status" value="1"/>
</dbReference>
<accession>D8S9Q4</accession>
<evidence type="ECO:0000259" key="9">
    <source>
        <dbReference type="PROSITE" id="PS51141"/>
    </source>
</evidence>
<evidence type="ECO:0000256" key="7">
    <source>
        <dbReference type="PROSITE-ProRule" id="PRU00470"/>
    </source>
</evidence>
<dbReference type="eggNOG" id="ENOG502QWHY">
    <property type="taxonomic scope" value="Eukaryota"/>
</dbReference>
<dbReference type="HOGENOM" id="CLU_196434_0_0_1"/>
<gene>
    <name evidence="10" type="ORF">SELMODRAFT_17777</name>
</gene>
<dbReference type="KEGG" id="smo:SELMODRAFT_17777"/>
<dbReference type="PANTHER" id="PTHR31251">
    <property type="entry name" value="SQUAMOSA PROMOTER-BINDING-LIKE PROTEIN 4"/>
    <property type="match status" value="1"/>
</dbReference>
<keyword evidence="4" id="KW-0862">Zinc</keyword>
<keyword evidence="5" id="KW-0804">Transcription</keyword>
<dbReference type="PROSITE" id="PS51141">
    <property type="entry name" value="ZF_SBP"/>
    <property type="match status" value="1"/>
</dbReference>
<dbReference type="Pfam" id="PF03110">
    <property type="entry name" value="SBP"/>
    <property type="match status" value="1"/>
</dbReference>
<evidence type="ECO:0000256" key="4">
    <source>
        <dbReference type="ARBA" id="ARBA00022833"/>
    </source>
</evidence>
<dbReference type="EMBL" id="GL377608">
    <property type="protein sequence ID" value="EFJ19000.1"/>
    <property type="molecule type" value="Genomic_DNA"/>
</dbReference>
<keyword evidence="6" id="KW-0539">Nucleus</keyword>
<dbReference type="InterPro" id="IPR044817">
    <property type="entry name" value="SBP-like"/>
</dbReference>
<dbReference type="InterPro" id="IPR004333">
    <property type="entry name" value="SBP_dom"/>
</dbReference>
<dbReference type="AlphaFoldDB" id="D8S9Q4"/>
<evidence type="ECO:0000256" key="2">
    <source>
        <dbReference type="ARBA" id="ARBA00022723"/>
    </source>
</evidence>
<organism evidence="11">
    <name type="scientific">Selaginella moellendorffii</name>
    <name type="common">Spikemoss</name>
    <dbReference type="NCBI Taxonomy" id="88036"/>
    <lineage>
        <taxon>Eukaryota</taxon>
        <taxon>Viridiplantae</taxon>
        <taxon>Streptophyta</taxon>
        <taxon>Embryophyta</taxon>
        <taxon>Tracheophyta</taxon>
        <taxon>Lycopodiopsida</taxon>
        <taxon>Selaginellales</taxon>
        <taxon>Selaginellaceae</taxon>
        <taxon>Selaginella</taxon>
    </lineage>
</organism>
<dbReference type="PANTHER" id="PTHR31251:SF169">
    <property type="entry name" value="SQUAMOSA PROMOTER-BINDING-LIKE PROTEIN 8"/>
    <property type="match status" value="1"/>
</dbReference>
<feature type="non-terminal residue" evidence="10">
    <location>
        <position position="1"/>
    </location>
</feature>
<dbReference type="OMA" id="RYRVCEK"/>
<evidence type="ECO:0000313" key="10">
    <source>
        <dbReference type="EMBL" id="EFJ19000.1"/>
    </source>
</evidence>
<dbReference type="STRING" id="88036.D8S9Q4"/>
<comment type="subcellular location">
    <subcellularLocation>
        <location evidence="1">Nucleus</location>
    </subcellularLocation>
</comment>
<dbReference type="InterPro" id="IPR036893">
    <property type="entry name" value="SBP_sf"/>
</dbReference>
<dbReference type="SUPFAM" id="SSF103612">
    <property type="entry name" value="SBT domain"/>
    <property type="match status" value="1"/>
</dbReference>
<feature type="domain" description="SBP-type" evidence="9">
    <location>
        <begin position="4"/>
        <end position="81"/>
    </location>
</feature>
<proteinExistence type="predicted"/>
<reference evidence="10 11" key="1">
    <citation type="journal article" date="2011" name="Science">
        <title>The Selaginella genome identifies genetic changes associated with the evolution of vascular plants.</title>
        <authorList>
            <person name="Banks J.A."/>
            <person name="Nishiyama T."/>
            <person name="Hasebe M."/>
            <person name="Bowman J.L."/>
            <person name="Gribskov M."/>
            <person name="dePamphilis C."/>
            <person name="Albert V.A."/>
            <person name="Aono N."/>
            <person name="Aoyama T."/>
            <person name="Ambrose B.A."/>
            <person name="Ashton N.W."/>
            <person name="Axtell M.J."/>
            <person name="Barker E."/>
            <person name="Barker M.S."/>
            <person name="Bennetzen J.L."/>
            <person name="Bonawitz N.D."/>
            <person name="Chapple C."/>
            <person name="Cheng C."/>
            <person name="Correa L.G."/>
            <person name="Dacre M."/>
            <person name="DeBarry J."/>
            <person name="Dreyer I."/>
            <person name="Elias M."/>
            <person name="Engstrom E.M."/>
            <person name="Estelle M."/>
            <person name="Feng L."/>
            <person name="Finet C."/>
            <person name="Floyd S.K."/>
            <person name="Frommer W.B."/>
            <person name="Fujita T."/>
            <person name="Gramzow L."/>
            <person name="Gutensohn M."/>
            <person name="Harholt J."/>
            <person name="Hattori M."/>
            <person name="Heyl A."/>
            <person name="Hirai T."/>
            <person name="Hiwatashi Y."/>
            <person name="Ishikawa M."/>
            <person name="Iwata M."/>
            <person name="Karol K.G."/>
            <person name="Koehler B."/>
            <person name="Kolukisaoglu U."/>
            <person name="Kubo M."/>
            <person name="Kurata T."/>
            <person name="Lalonde S."/>
            <person name="Li K."/>
            <person name="Li Y."/>
            <person name="Litt A."/>
            <person name="Lyons E."/>
            <person name="Manning G."/>
            <person name="Maruyama T."/>
            <person name="Michael T.P."/>
            <person name="Mikami K."/>
            <person name="Miyazaki S."/>
            <person name="Morinaga S."/>
            <person name="Murata T."/>
            <person name="Mueller-Roeber B."/>
            <person name="Nelson D.R."/>
            <person name="Obara M."/>
            <person name="Oguri Y."/>
            <person name="Olmstead R.G."/>
            <person name="Onodera N."/>
            <person name="Petersen B.L."/>
            <person name="Pils B."/>
            <person name="Prigge M."/>
            <person name="Rensing S.A."/>
            <person name="Riano-Pachon D.M."/>
            <person name="Roberts A.W."/>
            <person name="Sato Y."/>
            <person name="Scheller H.V."/>
            <person name="Schulz B."/>
            <person name="Schulz C."/>
            <person name="Shakirov E.V."/>
            <person name="Shibagaki N."/>
            <person name="Shinohara N."/>
            <person name="Shippen D.E."/>
            <person name="Soerensen I."/>
            <person name="Sotooka R."/>
            <person name="Sugimoto N."/>
            <person name="Sugita M."/>
            <person name="Sumikawa N."/>
            <person name="Tanurdzic M."/>
            <person name="Theissen G."/>
            <person name="Ulvskov P."/>
            <person name="Wakazuki S."/>
            <person name="Weng J.K."/>
            <person name="Willats W.W."/>
            <person name="Wipf D."/>
            <person name="Wolf P.G."/>
            <person name="Yang L."/>
            <person name="Zimmer A.D."/>
            <person name="Zhu Q."/>
            <person name="Mitros T."/>
            <person name="Hellsten U."/>
            <person name="Loque D."/>
            <person name="Otillar R."/>
            <person name="Salamov A."/>
            <person name="Schmutz J."/>
            <person name="Shapiro H."/>
            <person name="Lindquist E."/>
            <person name="Lucas S."/>
            <person name="Rokhsar D."/>
            <person name="Grigoriev I.V."/>
        </authorList>
    </citation>
    <scope>NUCLEOTIDE SEQUENCE [LARGE SCALE GENOMIC DNA]</scope>
</reference>
<evidence type="ECO:0000313" key="11">
    <source>
        <dbReference type="Proteomes" id="UP000001514"/>
    </source>
</evidence>
<sequence>GAQVPLCQAEGCKADLSGAKHYHRRHKVCELHSKAATVTANGQTQRFCQQCSRFHPLSEFDEGKRSCRKRLADHNRRRRKPQPVVSSAAVPKEEEG</sequence>